<feature type="domain" description="ATPase AAA-type core" evidence="1">
    <location>
        <begin position="24"/>
        <end position="304"/>
    </location>
</feature>
<dbReference type="InterPro" id="IPR003959">
    <property type="entry name" value="ATPase_AAA_core"/>
</dbReference>
<evidence type="ECO:0000313" key="3">
    <source>
        <dbReference type="Proteomes" id="UP001597197"/>
    </source>
</evidence>
<dbReference type="Proteomes" id="UP001597197">
    <property type="component" value="Unassembled WGS sequence"/>
</dbReference>
<dbReference type="Pfam" id="PF13304">
    <property type="entry name" value="AAA_21"/>
    <property type="match status" value="1"/>
</dbReference>
<sequence length="370" mass="41150">MLKRLHLRNFTVFADAEFEFGDGLNVLVGTNGTGKTHVLKAGYAAKIAQNDASSFLESAAAANMPDFELRDTTAWILSLRQALQDVFLLYEGIDSIVKRGAKKADINVSFDSFADKASFQIKSKDIISGQTGSIVMNSEGVPLTQAMGSPRFVLIPAKEVLTLGWLPAVYDRYQKGDIRIDRTYPDVIRLLLGPSLRHPEPAYVVENLVKLIGGKVEEDGGRFYLATPEQSRLEMNLVAEGMRKFATLYKLLANGTLTPETTLFWDEPEANLNPALLKEMAVILTDLGQAGFQIILATHSLFLMRELHILAQQKKKPVRYFGLYKGEEGDVRVERQDDLMQLQHITALDAELAQTFDFEAALDEEYAGDN</sequence>
<dbReference type="PANTHER" id="PTHR43581:SF2">
    <property type="entry name" value="EXCINUCLEASE ATPASE SUBUNIT"/>
    <property type="match status" value="1"/>
</dbReference>
<keyword evidence="3" id="KW-1185">Reference proteome</keyword>
<dbReference type="InterPro" id="IPR051396">
    <property type="entry name" value="Bact_Antivir_Def_Nuclease"/>
</dbReference>
<organism evidence="2 3">
    <name type="scientific">Hymenobacter bucti</name>
    <dbReference type="NCBI Taxonomy" id="1844114"/>
    <lineage>
        <taxon>Bacteria</taxon>
        <taxon>Pseudomonadati</taxon>
        <taxon>Bacteroidota</taxon>
        <taxon>Cytophagia</taxon>
        <taxon>Cytophagales</taxon>
        <taxon>Hymenobacteraceae</taxon>
        <taxon>Hymenobacter</taxon>
    </lineage>
</organism>
<accession>A0ABW4R0H5</accession>
<comment type="caution">
    <text evidence="2">The sequence shown here is derived from an EMBL/GenBank/DDBJ whole genome shotgun (WGS) entry which is preliminary data.</text>
</comment>
<name>A0ABW4R0H5_9BACT</name>
<protein>
    <submittedName>
        <fullName evidence="2">ATP/GTP-binding protein</fullName>
    </submittedName>
</protein>
<dbReference type="EMBL" id="JBHUFD010000018">
    <property type="protein sequence ID" value="MFD1875388.1"/>
    <property type="molecule type" value="Genomic_DNA"/>
</dbReference>
<evidence type="ECO:0000313" key="2">
    <source>
        <dbReference type="EMBL" id="MFD1875388.1"/>
    </source>
</evidence>
<evidence type="ECO:0000259" key="1">
    <source>
        <dbReference type="Pfam" id="PF13304"/>
    </source>
</evidence>
<dbReference type="SUPFAM" id="SSF52540">
    <property type="entry name" value="P-loop containing nucleoside triphosphate hydrolases"/>
    <property type="match status" value="1"/>
</dbReference>
<dbReference type="PANTHER" id="PTHR43581">
    <property type="entry name" value="ATP/GTP PHOSPHATASE"/>
    <property type="match status" value="1"/>
</dbReference>
<reference evidence="3" key="1">
    <citation type="journal article" date="2019" name="Int. J. Syst. Evol. Microbiol.">
        <title>The Global Catalogue of Microorganisms (GCM) 10K type strain sequencing project: providing services to taxonomists for standard genome sequencing and annotation.</title>
        <authorList>
            <consortium name="The Broad Institute Genomics Platform"/>
            <consortium name="The Broad Institute Genome Sequencing Center for Infectious Disease"/>
            <person name="Wu L."/>
            <person name="Ma J."/>
        </authorList>
    </citation>
    <scope>NUCLEOTIDE SEQUENCE [LARGE SCALE GENOMIC DNA]</scope>
    <source>
        <strain evidence="3">CGMCC 1.15795</strain>
    </source>
</reference>
<dbReference type="InterPro" id="IPR027417">
    <property type="entry name" value="P-loop_NTPase"/>
</dbReference>
<proteinExistence type="predicted"/>
<dbReference type="RefSeq" id="WP_382318012.1">
    <property type="nucleotide sequence ID" value="NZ_JBHUFD010000018.1"/>
</dbReference>
<dbReference type="Gene3D" id="3.40.50.300">
    <property type="entry name" value="P-loop containing nucleotide triphosphate hydrolases"/>
    <property type="match status" value="2"/>
</dbReference>
<gene>
    <name evidence="2" type="ORF">ACFSDX_23345</name>
</gene>